<dbReference type="SMART" id="SM00110">
    <property type="entry name" value="C1Q"/>
    <property type="match status" value="1"/>
</dbReference>
<dbReference type="AlphaFoldDB" id="H3BWB8"/>
<organism evidence="9 10">
    <name type="scientific">Tetraodon nigroviridis</name>
    <name type="common">Spotted green pufferfish</name>
    <name type="synonym">Chelonodon nigroviridis</name>
    <dbReference type="NCBI Taxonomy" id="99883"/>
    <lineage>
        <taxon>Eukaryota</taxon>
        <taxon>Metazoa</taxon>
        <taxon>Chordata</taxon>
        <taxon>Craniata</taxon>
        <taxon>Vertebrata</taxon>
        <taxon>Euteleostomi</taxon>
        <taxon>Actinopterygii</taxon>
        <taxon>Neopterygii</taxon>
        <taxon>Teleostei</taxon>
        <taxon>Neoteleostei</taxon>
        <taxon>Acanthomorphata</taxon>
        <taxon>Eupercaria</taxon>
        <taxon>Tetraodontiformes</taxon>
        <taxon>Tetradontoidea</taxon>
        <taxon>Tetraodontidae</taxon>
        <taxon>Tetraodon</taxon>
    </lineage>
</organism>
<dbReference type="SUPFAM" id="SSF49842">
    <property type="entry name" value="TNF-like"/>
    <property type="match status" value="1"/>
</dbReference>
<dbReference type="PRINTS" id="PR00007">
    <property type="entry name" value="COMPLEMNTC1Q"/>
</dbReference>
<evidence type="ECO:0000256" key="3">
    <source>
        <dbReference type="ARBA" id="ARBA00022530"/>
    </source>
</evidence>
<evidence type="ECO:0000259" key="8">
    <source>
        <dbReference type="PROSITE" id="PS50871"/>
    </source>
</evidence>
<proteinExistence type="predicted"/>
<dbReference type="Pfam" id="PF01391">
    <property type="entry name" value="Collagen"/>
    <property type="match status" value="1"/>
</dbReference>
<reference evidence="10" key="1">
    <citation type="journal article" date="2004" name="Nature">
        <title>Genome duplication in the teleost fish Tetraodon nigroviridis reveals the early vertebrate proto-karyotype.</title>
        <authorList>
            <person name="Jaillon O."/>
            <person name="Aury J.-M."/>
            <person name="Brunet F."/>
            <person name="Petit J.-L."/>
            <person name="Stange-Thomann N."/>
            <person name="Mauceli E."/>
            <person name="Bouneau L."/>
            <person name="Fischer C."/>
            <person name="Ozouf-Costaz C."/>
            <person name="Bernot A."/>
            <person name="Nicaud S."/>
            <person name="Jaffe D."/>
            <person name="Fisher S."/>
            <person name="Lutfalla G."/>
            <person name="Dossat C."/>
            <person name="Segurens B."/>
            <person name="Dasilva C."/>
            <person name="Salanoubat M."/>
            <person name="Levy M."/>
            <person name="Boudet N."/>
            <person name="Castellano S."/>
            <person name="Anthouard V."/>
            <person name="Jubin C."/>
            <person name="Castelli V."/>
            <person name="Katinka M."/>
            <person name="Vacherie B."/>
            <person name="Biemont C."/>
            <person name="Skalli Z."/>
            <person name="Cattolico L."/>
            <person name="Poulain J."/>
            <person name="De Berardinis V."/>
            <person name="Cruaud C."/>
            <person name="Duprat S."/>
            <person name="Brottier P."/>
            <person name="Coutanceau J.-P."/>
            <person name="Gouzy J."/>
            <person name="Parra G."/>
            <person name="Lardier G."/>
            <person name="Chapple C."/>
            <person name="McKernan K.J."/>
            <person name="McEwan P."/>
            <person name="Bosak S."/>
            <person name="Kellis M."/>
            <person name="Volff J.-N."/>
            <person name="Guigo R."/>
            <person name="Zody M.C."/>
            <person name="Mesirov J."/>
            <person name="Lindblad-Toh K."/>
            <person name="Birren B."/>
            <person name="Nusbaum C."/>
            <person name="Kahn D."/>
            <person name="Robinson-Rechavi M."/>
            <person name="Laudet V."/>
            <person name="Schachter V."/>
            <person name="Quetier F."/>
            <person name="Saurin W."/>
            <person name="Scarpelli C."/>
            <person name="Wincker P."/>
            <person name="Lander E.S."/>
            <person name="Weissenbach J."/>
            <person name="Roest Crollius H."/>
        </authorList>
    </citation>
    <scope>NUCLEOTIDE SEQUENCE [LARGE SCALE GENOMIC DNA]</scope>
</reference>
<evidence type="ECO:0000256" key="1">
    <source>
        <dbReference type="ARBA" id="ARBA00004498"/>
    </source>
</evidence>
<dbReference type="Proteomes" id="UP000007303">
    <property type="component" value="Unassembled WGS sequence"/>
</dbReference>
<evidence type="ECO:0000256" key="2">
    <source>
        <dbReference type="ARBA" id="ARBA00022525"/>
    </source>
</evidence>
<dbReference type="GO" id="GO:0005581">
    <property type="term" value="C:collagen trimer"/>
    <property type="evidence" value="ECO:0007669"/>
    <property type="project" value="UniProtKB-KW"/>
</dbReference>
<evidence type="ECO:0000313" key="9">
    <source>
        <dbReference type="Ensembl" id="ENSTNIP00000000280.1"/>
    </source>
</evidence>
<feature type="signal peptide" evidence="7">
    <location>
        <begin position="1"/>
        <end position="20"/>
    </location>
</feature>
<dbReference type="Gene3D" id="2.60.120.40">
    <property type="match status" value="1"/>
</dbReference>
<dbReference type="InterPro" id="IPR008983">
    <property type="entry name" value="Tumour_necrosis_fac-like_dom"/>
</dbReference>
<dbReference type="Pfam" id="PF00386">
    <property type="entry name" value="C1q"/>
    <property type="match status" value="1"/>
</dbReference>
<keyword evidence="10" id="KW-1185">Reference proteome</keyword>
<dbReference type="GeneTree" id="ENSGT00940000154936"/>
<dbReference type="PROSITE" id="PS50871">
    <property type="entry name" value="C1Q"/>
    <property type="match status" value="1"/>
</dbReference>
<comment type="subcellular location">
    <subcellularLocation>
        <location evidence="1">Secreted</location>
        <location evidence="1">Extracellular space</location>
        <location evidence="1">Extracellular matrix</location>
    </subcellularLocation>
</comment>
<keyword evidence="5" id="KW-0176">Collagen</keyword>
<name>H3BWB8_TETNG</name>
<evidence type="ECO:0000256" key="6">
    <source>
        <dbReference type="SAM" id="MobiDB-lite"/>
    </source>
</evidence>
<dbReference type="InterPro" id="IPR008160">
    <property type="entry name" value="Collagen"/>
</dbReference>
<evidence type="ECO:0000256" key="7">
    <source>
        <dbReference type="SAM" id="SignalP"/>
    </source>
</evidence>
<evidence type="ECO:0000256" key="4">
    <source>
        <dbReference type="ARBA" id="ARBA00022729"/>
    </source>
</evidence>
<protein>
    <submittedName>
        <fullName evidence="9">C1q and TNF related 9</fullName>
    </submittedName>
</protein>
<evidence type="ECO:0000313" key="10">
    <source>
        <dbReference type="Proteomes" id="UP000007303"/>
    </source>
</evidence>
<dbReference type="InterPro" id="IPR001073">
    <property type="entry name" value="C1q_dom"/>
</dbReference>
<feature type="chain" id="PRO_5003581110" evidence="7">
    <location>
        <begin position="21"/>
        <end position="256"/>
    </location>
</feature>
<dbReference type="PANTHER" id="PTHR15427:SF21">
    <property type="entry name" value="COMPLEMENT C1Q AND TUMOR NECROSIS FACTOR-RELATED PROTEIN 9A"/>
    <property type="match status" value="1"/>
</dbReference>
<reference evidence="9" key="2">
    <citation type="submission" date="2025-08" db="UniProtKB">
        <authorList>
            <consortium name="Ensembl"/>
        </authorList>
    </citation>
    <scope>IDENTIFICATION</scope>
</reference>
<reference evidence="9" key="3">
    <citation type="submission" date="2025-09" db="UniProtKB">
        <authorList>
            <consortium name="Ensembl"/>
        </authorList>
    </citation>
    <scope>IDENTIFICATION</scope>
</reference>
<feature type="compositionally biased region" description="Basic and acidic residues" evidence="6">
    <location>
        <begin position="48"/>
        <end position="61"/>
    </location>
</feature>
<keyword evidence="2" id="KW-0964">Secreted</keyword>
<sequence>MQLWLVGVFLILLLMVRCAAQEEIPNKGCVCGHPGIPGDPGHNGAPGRDGRDGLRGDKGDRGATGPAGLKGKRGENGDLGHPGKMGPQGIQGFVGPKGNKGELGLPGLQGPKVGGKGEKGDASVVFKSAFSVGLSAQSKLPAANAPIRFDKIIYNQQNHYDPQTGRFTCSVAGAYFFTYHITVFSRNVKVALMKNGAKLLHTTDNYQGSEDQAAGGAVLHLEAGDKVWLQVSGGELFNGLYADDDDDTTFSGFLIF</sequence>
<accession>H3BWB8</accession>
<dbReference type="PANTHER" id="PTHR15427">
    <property type="entry name" value="EMILIN ELASTIN MICROFIBRIL INTERFACE-LOCATED PROTEIN ELASTIN MICROFIBRIL INTERFACER"/>
    <property type="match status" value="1"/>
</dbReference>
<dbReference type="FunFam" id="2.60.120.40:FF:000001">
    <property type="entry name" value="Complement C1q B chain"/>
    <property type="match status" value="1"/>
</dbReference>
<feature type="domain" description="C1q" evidence="8">
    <location>
        <begin position="123"/>
        <end position="256"/>
    </location>
</feature>
<feature type="region of interest" description="Disordered" evidence="6">
    <location>
        <begin position="37"/>
        <end position="82"/>
    </location>
</feature>
<evidence type="ECO:0000256" key="5">
    <source>
        <dbReference type="ARBA" id="ARBA00023119"/>
    </source>
</evidence>
<dbReference type="InterPro" id="IPR050392">
    <property type="entry name" value="Collagen/C1q_domain"/>
</dbReference>
<dbReference type="HOGENOM" id="CLU_001074_0_2_1"/>
<keyword evidence="3" id="KW-0272">Extracellular matrix</keyword>
<dbReference type="Ensembl" id="ENSTNIT00000004101.1">
    <property type="protein sequence ID" value="ENSTNIP00000000280.1"/>
    <property type="gene ID" value="ENSTNIG00000012701.1"/>
</dbReference>
<keyword evidence="4 7" id="KW-0732">Signal</keyword>